<name>A0A511R235_9DEIN</name>
<proteinExistence type="predicted"/>
<dbReference type="AlphaFoldDB" id="A0A511R235"/>
<protein>
    <submittedName>
        <fullName evidence="1">Uncharacterized protein</fullName>
    </submittedName>
</protein>
<comment type="caution">
    <text evidence="1">The sequence shown here is derived from an EMBL/GenBank/DDBJ whole genome shotgun (WGS) entry which is preliminary data.</text>
</comment>
<dbReference type="EMBL" id="BJXL01000055">
    <property type="protein sequence ID" value="GEM83664.1"/>
    <property type="molecule type" value="Genomic_DNA"/>
</dbReference>
<organism evidence="1 2">
    <name type="scientific">Meiothermus hypogaeus NBRC 106114</name>
    <dbReference type="NCBI Taxonomy" id="1227553"/>
    <lineage>
        <taxon>Bacteria</taxon>
        <taxon>Thermotogati</taxon>
        <taxon>Deinococcota</taxon>
        <taxon>Deinococci</taxon>
        <taxon>Thermales</taxon>
        <taxon>Thermaceae</taxon>
        <taxon>Meiothermus</taxon>
    </lineage>
</organism>
<dbReference type="Proteomes" id="UP000321197">
    <property type="component" value="Unassembled WGS sequence"/>
</dbReference>
<sequence length="242" mass="26564">MDGATVPIGEPFLTPAGSRLRYPGDRSLGAPAGEVVNCRCTVVRMVLVGTLKGVEQEQIQIGVHVLASSSVLSRSKTKQVFRAINTAGLEGFLREHPLARLDVVRVQVVGGRQINGEYDEQTQELWINARRSERTFAQPFKLGATPTVSALAPTLLAAIQRSLIHELAHHVFSRKIFATPLEGAVIEAAKLGTPLTFRASVGTKEYFAECFAAYTYERDLLQRHDPVGYAMIRKVREELGLP</sequence>
<reference evidence="1 2" key="1">
    <citation type="submission" date="2019-07" db="EMBL/GenBank/DDBJ databases">
        <title>Whole genome shotgun sequence of Meiothermus hypogaeus NBRC 106114.</title>
        <authorList>
            <person name="Hosoyama A."/>
            <person name="Uohara A."/>
            <person name="Ohji S."/>
            <person name="Ichikawa N."/>
        </authorList>
    </citation>
    <scope>NUCLEOTIDE SEQUENCE [LARGE SCALE GENOMIC DNA]</scope>
    <source>
        <strain evidence="1 2">NBRC 106114</strain>
    </source>
</reference>
<evidence type="ECO:0000313" key="2">
    <source>
        <dbReference type="Proteomes" id="UP000321197"/>
    </source>
</evidence>
<gene>
    <name evidence="1" type="ORF">MHY01S_18300</name>
</gene>
<accession>A0A511R235</accession>
<evidence type="ECO:0000313" key="1">
    <source>
        <dbReference type="EMBL" id="GEM83664.1"/>
    </source>
</evidence>